<feature type="domain" description="Response regulatory" evidence="7">
    <location>
        <begin position="13"/>
        <end position="130"/>
    </location>
</feature>
<evidence type="ECO:0000259" key="7">
    <source>
        <dbReference type="PROSITE" id="PS50110"/>
    </source>
</evidence>
<reference evidence="8 9" key="1">
    <citation type="submission" date="2019-05" db="EMBL/GenBank/DDBJ databases">
        <title>Nakamurella sp. N5BH11, whole genome shotgun sequence.</title>
        <authorList>
            <person name="Tuo L."/>
        </authorList>
    </citation>
    <scope>NUCLEOTIDE SEQUENCE [LARGE SCALE GENOMIC DNA]</scope>
    <source>
        <strain evidence="8 9">N5BH11</strain>
    </source>
</reference>
<dbReference type="AlphaFoldDB" id="A0A4U6QFR7"/>
<dbReference type="GO" id="GO:0032993">
    <property type="term" value="C:protein-DNA complex"/>
    <property type="evidence" value="ECO:0007669"/>
    <property type="project" value="TreeGrafter"/>
</dbReference>
<dbReference type="RefSeq" id="WP_137450526.1">
    <property type="nucleotide sequence ID" value="NZ_SZZH01000003.1"/>
</dbReference>
<keyword evidence="9" id="KW-1185">Reference proteome</keyword>
<dbReference type="InterPro" id="IPR001789">
    <property type="entry name" value="Sig_transdc_resp-reg_receiver"/>
</dbReference>
<comment type="caution">
    <text evidence="8">The sequence shown here is derived from an EMBL/GenBank/DDBJ whole genome shotgun (WGS) entry which is preliminary data.</text>
</comment>
<evidence type="ECO:0000313" key="8">
    <source>
        <dbReference type="EMBL" id="TKV58866.1"/>
    </source>
</evidence>
<keyword evidence="4" id="KW-0238">DNA-binding</keyword>
<evidence type="ECO:0000256" key="6">
    <source>
        <dbReference type="PROSITE-ProRule" id="PRU00169"/>
    </source>
</evidence>
<feature type="modified residue" description="4-aspartylphosphate" evidence="6">
    <location>
        <position position="63"/>
    </location>
</feature>
<keyword evidence="3" id="KW-0805">Transcription regulation</keyword>
<evidence type="ECO:0000256" key="5">
    <source>
        <dbReference type="ARBA" id="ARBA00023163"/>
    </source>
</evidence>
<keyword evidence="2" id="KW-0902">Two-component regulatory system</keyword>
<protein>
    <submittedName>
        <fullName evidence="8">Response regulator</fullName>
    </submittedName>
</protein>
<dbReference type="Proteomes" id="UP000306985">
    <property type="component" value="Unassembled WGS sequence"/>
</dbReference>
<evidence type="ECO:0000256" key="2">
    <source>
        <dbReference type="ARBA" id="ARBA00023012"/>
    </source>
</evidence>
<keyword evidence="1 6" id="KW-0597">Phosphoprotein</keyword>
<dbReference type="SMART" id="SM00448">
    <property type="entry name" value="REC"/>
    <property type="match status" value="1"/>
</dbReference>
<evidence type="ECO:0000256" key="4">
    <source>
        <dbReference type="ARBA" id="ARBA00023125"/>
    </source>
</evidence>
<dbReference type="GO" id="GO:0005829">
    <property type="term" value="C:cytosol"/>
    <property type="evidence" value="ECO:0007669"/>
    <property type="project" value="TreeGrafter"/>
</dbReference>
<name>A0A4U6QFR7_9ACTN</name>
<evidence type="ECO:0000313" key="9">
    <source>
        <dbReference type="Proteomes" id="UP000306985"/>
    </source>
</evidence>
<keyword evidence="5" id="KW-0804">Transcription</keyword>
<dbReference type="SUPFAM" id="SSF52172">
    <property type="entry name" value="CheY-like"/>
    <property type="match status" value="1"/>
</dbReference>
<dbReference type="PROSITE" id="PS50110">
    <property type="entry name" value="RESPONSE_REGULATORY"/>
    <property type="match status" value="1"/>
</dbReference>
<dbReference type="EMBL" id="SZZH01000003">
    <property type="protein sequence ID" value="TKV58866.1"/>
    <property type="molecule type" value="Genomic_DNA"/>
</dbReference>
<proteinExistence type="predicted"/>
<organism evidence="8 9">
    <name type="scientific">Nakamurella flava</name>
    <dbReference type="NCBI Taxonomy" id="2576308"/>
    <lineage>
        <taxon>Bacteria</taxon>
        <taxon>Bacillati</taxon>
        <taxon>Actinomycetota</taxon>
        <taxon>Actinomycetes</taxon>
        <taxon>Nakamurellales</taxon>
        <taxon>Nakamurellaceae</taxon>
        <taxon>Nakamurella</taxon>
    </lineage>
</organism>
<dbReference type="GO" id="GO:0006355">
    <property type="term" value="P:regulation of DNA-templated transcription"/>
    <property type="evidence" value="ECO:0007669"/>
    <property type="project" value="TreeGrafter"/>
</dbReference>
<accession>A0A4U6QFR7</accession>
<dbReference type="GO" id="GO:0000976">
    <property type="term" value="F:transcription cis-regulatory region binding"/>
    <property type="evidence" value="ECO:0007669"/>
    <property type="project" value="TreeGrafter"/>
</dbReference>
<dbReference type="PANTHER" id="PTHR48111:SF1">
    <property type="entry name" value="TWO-COMPONENT RESPONSE REGULATOR ORR33"/>
    <property type="match status" value="1"/>
</dbReference>
<dbReference type="OrthoDB" id="3197131at2"/>
<dbReference type="InterPro" id="IPR011006">
    <property type="entry name" value="CheY-like_superfamily"/>
</dbReference>
<dbReference type="GO" id="GO:0000156">
    <property type="term" value="F:phosphorelay response regulator activity"/>
    <property type="evidence" value="ECO:0007669"/>
    <property type="project" value="TreeGrafter"/>
</dbReference>
<gene>
    <name evidence="8" type="ORF">FDO65_15325</name>
</gene>
<sequence>MTGDPHAAARTPVVVIADDDTDIRALVELAARRAGATVAASVGDGLTATAAIREHAPDLAILDVSMPGRTGLEVCRDVRSDPALGNLRVLMLSAAVQPEAVAAGLAAGADDYALKPFSPRTLAEKVRAMLAVDSSVTAQAH</sequence>
<dbReference type="PANTHER" id="PTHR48111">
    <property type="entry name" value="REGULATOR OF RPOS"/>
    <property type="match status" value="1"/>
</dbReference>
<dbReference type="Gene3D" id="3.40.50.2300">
    <property type="match status" value="1"/>
</dbReference>
<evidence type="ECO:0000256" key="3">
    <source>
        <dbReference type="ARBA" id="ARBA00023015"/>
    </source>
</evidence>
<dbReference type="Pfam" id="PF00072">
    <property type="entry name" value="Response_reg"/>
    <property type="match status" value="1"/>
</dbReference>
<evidence type="ECO:0000256" key="1">
    <source>
        <dbReference type="ARBA" id="ARBA00022553"/>
    </source>
</evidence>
<dbReference type="InterPro" id="IPR039420">
    <property type="entry name" value="WalR-like"/>
</dbReference>